<dbReference type="SUPFAM" id="SSF53597">
    <property type="entry name" value="Dihydrofolate reductase-like"/>
    <property type="match status" value="1"/>
</dbReference>
<feature type="region of interest" description="Disordered" evidence="4">
    <location>
        <begin position="1"/>
        <end position="24"/>
    </location>
</feature>
<dbReference type="GeneID" id="82877478"/>
<reference evidence="7" key="1">
    <citation type="submission" date="2013-02" db="EMBL/GenBank/DDBJ databases">
        <title>The complete genome sequence of Corynebacterium casei LMG S-19264 (=DSM 44701).</title>
        <authorList>
            <person name="Ruckert C."/>
            <person name="Albersmeier A."/>
            <person name="Kalinowski J."/>
        </authorList>
    </citation>
    <scope>NUCLEOTIDE SEQUENCE [LARGE SCALE GENOMIC DNA]</scope>
    <source>
        <strain evidence="7">LMG S-19264</strain>
    </source>
</reference>
<name>A0ABN4CC03_9CORY</name>
<proteinExistence type="predicted"/>
<evidence type="ECO:0000259" key="5">
    <source>
        <dbReference type="Pfam" id="PF01872"/>
    </source>
</evidence>
<dbReference type="InterPro" id="IPR050765">
    <property type="entry name" value="Riboflavin_Biosynth_HTPR"/>
</dbReference>
<dbReference type="PANTHER" id="PTHR38011:SF7">
    <property type="entry name" value="2,5-DIAMINO-6-RIBOSYLAMINO-4(3H)-PYRIMIDINONE 5'-PHOSPHATE REDUCTASE"/>
    <property type="match status" value="1"/>
</dbReference>
<dbReference type="RefSeq" id="WP_025387500.1">
    <property type="nucleotide sequence ID" value="NZ_CP004350.1"/>
</dbReference>
<feature type="compositionally biased region" description="Polar residues" evidence="4">
    <location>
        <begin position="1"/>
        <end position="14"/>
    </location>
</feature>
<evidence type="ECO:0000256" key="2">
    <source>
        <dbReference type="ARBA" id="ARBA00022857"/>
    </source>
</evidence>
<keyword evidence="2" id="KW-0521">NADP</keyword>
<gene>
    <name evidence="6" type="ORF">CCASEI_06675</name>
</gene>
<keyword evidence="7" id="KW-1185">Reference proteome</keyword>
<dbReference type="Proteomes" id="UP000019226">
    <property type="component" value="Chromosome"/>
</dbReference>
<dbReference type="InterPro" id="IPR002734">
    <property type="entry name" value="RibDG_C"/>
</dbReference>
<evidence type="ECO:0000256" key="4">
    <source>
        <dbReference type="SAM" id="MobiDB-lite"/>
    </source>
</evidence>
<feature type="domain" description="Bacterial bifunctional deaminase-reductase C-terminal" evidence="5">
    <location>
        <begin position="30"/>
        <end position="202"/>
    </location>
</feature>
<keyword evidence="3" id="KW-0560">Oxidoreductase</keyword>
<evidence type="ECO:0000313" key="6">
    <source>
        <dbReference type="EMBL" id="AHI19907.1"/>
    </source>
</evidence>
<evidence type="ECO:0000256" key="3">
    <source>
        <dbReference type="ARBA" id="ARBA00023002"/>
    </source>
</evidence>
<dbReference type="PANTHER" id="PTHR38011">
    <property type="entry name" value="DIHYDROFOLATE REDUCTASE FAMILY PROTEIN (AFU_ORTHOLOGUE AFUA_8G06820)"/>
    <property type="match status" value="1"/>
</dbReference>
<organism evidence="6 7">
    <name type="scientific">Corynebacterium casei LMG S-19264</name>
    <dbReference type="NCBI Taxonomy" id="1285583"/>
    <lineage>
        <taxon>Bacteria</taxon>
        <taxon>Bacillati</taxon>
        <taxon>Actinomycetota</taxon>
        <taxon>Actinomycetes</taxon>
        <taxon>Mycobacteriales</taxon>
        <taxon>Corynebacteriaceae</taxon>
        <taxon>Corynebacterium</taxon>
    </lineage>
</organism>
<sequence length="251" mass="26464">MTDSAFTPLPQSSPLAADIIGPAPDPSTPHVRFVEVSTLSGSAAISGNSGAMGNKLDTEVFLGIRERSDVIVVGSRTVLEEDYGGAQPTKNRPTPPPIAVITNSFNVDVNAKFIKEAITSALVIANNDALNDPGFSAKRQELLDVGVEFIDSGTGTAKEIVEQLSKRGLNKIDCEGGPGIFGLFIADKAINQMYLTLDPQLTPKVEKNLVSAKAASAVGVPMDTNLRMTLEKVAIDTDSTVFLRYGVASTT</sequence>
<dbReference type="InterPro" id="IPR024072">
    <property type="entry name" value="DHFR-like_dom_sf"/>
</dbReference>
<dbReference type="EMBL" id="CP004350">
    <property type="protein sequence ID" value="AHI19907.1"/>
    <property type="molecule type" value="Genomic_DNA"/>
</dbReference>
<protein>
    <recommendedName>
        <fullName evidence="5">Bacterial bifunctional deaminase-reductase C-terminal domain-containing protein</fullName>
    </recommendedName>
</protein>
<accession>A0ABN4CC03</accession>
<evidence type="ECO:0000256" key="1">
    <source>
        <dbReference type="ARBA" id="ARBA00005104"/>
    </source>
</evidence>
<comment type="pathway">
    <text evidence="1">Cofactor biosynthesis; riboflavin biosynthesis.</text>
</comment>
<dbReference type="Gene3D" id="3.40.430.10">
    <property type="entry name" value="Dihydrofolate Reductase, subunit A"/>
    <property type="match status" value="1"/>
</dbReference>
<dbReference type="Pfam" id="PF01872">
    <property type="entry name" value="RibD_C"/>
    <property type="match status" value="1"/>
</dbReference>
<evidence type="ECO:0000313" key="7">
    <source>
        <dbReference type="Proteomes" id="UP000019226"/>
    </source>
</evidence>